<dbReference type="GO" id="GO:0005975">
    <property type="term" value="P:carbohydrate metabolic process"/>
    <property type="evidence" value="ECO:0007669"/>
    <property type="project" value="InterPro"/>
</dbReference>
<dbReference type="SUPFAM" id="SSF48208">
    <property type="entry name" value="Six-hairpin glycosidases"/>
    <property type="match status" value="1"/>
</dbReference>
<sequence>MKRKMHLVFIFVISLLLVGCAKEEIDVKIPADKSNFIQRTDYGNYSIETNKLRDFIEKKMLTKSGLYTNSKQQSFKENNARGHELLSESSGMWLEYLVYNRRYKEFRQFYAATKKTFDLKTQFSYRYIPSKHKKFPVNATLDDLRIIKALQMYSEKTGNKKYQKEAATRFAMLKKNTMSRGKIASFYDTDTKKQSSESALAYYDFPVLKYFENNKQNRKMYRQQLAVVQNGYLGDAFPLYASNYNWQSKTYSNDDLNTSEVMETFLHLSQVGKLKKVSLNWLKRQIKNNTLYNIYSINGSIVSRSHSAGSYAVAAMVFANEHDEKMYKRAMKLVWKYQVLDKDSDIYGGIGIERQNEAYSYNNLTTLLAANY</sequence>
<reference evidence="1 2" key="1">
    <citation type="submission" date="2020-02" db="EMBL/GenBank/DDBJ databases">
        <title>Complete Genome Sequence of Lactobacillus sp. NFFJ11 Isolated from animal feed.</title>
        <authorList>
            <person name="Jung J.Y."/>
        </authorList>
    </citation>
    <scope>NUCLEOTIDE SEQUENCE [LARGE SCALE GENOMIC DNA]</scope>
    <source>
        <strain evidence="1 2">NFFJ11</strain>
    </source>
</reference>
<organism evidence="1 2">
    <name type="scientific">Companilactobacillus pabuli</name>
    <dbReference type="NCBI Taxonomy" id="2714036"/>
    <lineage>
        <taxon>Bacteria</taxon>
        <taxon>Bacillati</taxon>
        <taxon>Bacillota</taxon>
        <taxon>Bacilli</taxon>
        <taxon>Lactobacillales</taxon>
        <taxon>Lactobacillaceae</taxon>
        <taxon>Companilactobacillus</taxon>
    </lineage>
</organism>
<dbReference type="InterPro" id="IPR012341">
    <property type="entry name" value="6hp_glycosidase-like_sf"/>
</dbReference>
<dbReference type="AlphaFoldDB" id="A0A7L7KU12"/>
<proteinExistence type="predicted"/>
<evidence type="ECO:0008006" key="3">
    <source>
        <dbReference type="Google" id="ProtNLM"/>
    </source>
</evidence>
<dbReference type="EMBL" id="CP049366">
    <property type="protein sequence ID" value="QMT83281.1"/>
    <property type="molecule type" value="Genomic_DNA"/>
</dbReference>
<dbReference type="PROSITE" id="PS51257">
    <property type="entry name" value="PROKAR_LIPOPROTEIN"/>
    <property type="match status" value="1"/>
</dbReference>
<protein>
    <recommendedName>
        <fullName evidence="3">Glycosyl hydrolase family 8</fullName>
    </recommendedName>
</protein>
<keyword evidence="2" id="KW-1185">Reference proteome</keyword>
<dbReference type="InterPro" id="IPR008928">
    <property type="entry name" value="6-hairpin_glycosidase_sf"/>
</dbReference>
<accession>A0A7L7KU12</accession>
<gene>
    <name evidence="1" type="ORF">G6534_00810</name>
</gene>
<dbReference type="Gene3D" id="1.50.10.10">
    <property type="match status" value="1"/>
</dbReference>
<evidence type="ECO:0000313" key="2">
    <source>
        <dbReference type="Proteomes" id="UP000514410"/>
    </source>
</evidence>
<dbReference type="Proteomes" id="UP000514410">
    <property type="component" value="Chromosome"/>
</dbReference>
<evidence type="ECO:0000313" key="1">
    <source>
        <dbReference type="EMBL" id="QMT83281.1"/>
    </source>
</evidence>
<dbReference type="RefSeq" id="WP_182083015.1">
    <property type="nucleotide sequence ID" value="NZ_CP049366.1"/>
</dbReference>
<name>A0A7L7KU12_9LACO</name>
<dbReference type="KEGG" id="cpab:G6534_00810"/>